<evidence type="ECO:0000313" key="3">
    <source>
        <dbReference type="EMBL" id="RDB17703.1"/>
    </source>
</evidence>
<evidence type="ECO:0000256" key="1">
    <source>
        <dbReference type="SAM" id="MobiDB-lite"/>
    </source>
</evidence>
<feature type="compositionally biased region" description="Polar residues" evidence="1">
    <location>
        <begin position="24"/>
        <end position="33"/>
    </location>
</feature>
<evidence type="ECO:0000259" key="2">
    <source>
        <dbReference type="Pfam" id="PF12937"/>
    </source>
</evidence>
<dbReference type="SUPFAM" id="SSF52047">
    <property type="entry name" value="RNI-like"/>
    <property type="match status" value="1"/>
</dbReference>
<keyword evidence="4" id="KW-1185">Reference proteome</keyword>
<name>A0A369JDB2_HYPMA</name>
<feature type="region of interest" description="Disordered" evidence="1">
    <location>
        <begin position="516"/>
        <end position="541"/>
    </location>
</feature>
<dbReference type="Gene3D" id="1.20.1280.50">
    <property type="match status" value="1"/>
</dbReference>
<reference evidence="3" key="1">
    <citation type="submission" date="2018-04" db="EMBL/GenBank/DDBJ databases">
        <title>Whole genome sequencing of Hypsizygus marmoreus.</title>
        <authorList>
            <person name="Choi I.-G."/>
            <person name="Min B."/>
            <person name="Kim J.-G."/>
            <person name="Kim S."/>
            <person name="Oh Y.-L."/>
            <person name="Kong W.-S."/>
            <person name="Park H."/>
            <person name="Jeong J."/>
            <person name="Song E.-S."/>
        </authorList>
    </citation>
    <scope>NUCLEOTIDE SEQUENCE [LARGE SCALE GENOMIC DNA]</scope>
    <source>
        <strain evidence="3">51987-8</strain>
    </source>
</reference>
<feature type="compositionally biased region" description="Polar residues" evidence="1">
    <location>
        <begin position="1"/>
        <end position="13"/>
    </location>
</feature>
<organism evidence="3 4">
    <name type="scientific">Hypsizygus marmoreus</name>
    <name type="common">White beech mushroom</name>
    <name type="synonym">Agaricus marmoreus</name>
    <dbReference type="NCBI Taxonomy" id="39966"/>
    <lineage>
        <taxon>Eukaryota</taxon>
        <taxon>Fungi</taxon>
        <taxon>Dikarya</taxon>
        <taxon>Basidiomycota</taxon>
        <taxon>Agaricomycotina</taxon>
        <taxon>Agaricomycetes</taxon>
        <taxon>Agaricomycetidae</taxon>
        <taxon>Agaricales</taxon>
        <taxon>Tricholomatineae</taxon>
        <taxon>Lyophyllaceae</taxon>
        <taxon>Hypsizygus</taxon>
    </lineage>
</organism>
<dbReference type="AlphaFoldDB" id="A0A369JDB2"/>
<comment type="caution">
    <text evidence="3">The sequence shown here is derived from an EMBL/GenBank/DDBJ whole genome shotgun (WGS) entry which is preliminary data.</text>
</comment>
<dbReference type="Pfam" id="PF12937">
    <property type="entry name" value="F-box-like"/>
    <property type="match status" value="1"/>
</dbReference>
<feature type="region of interest" description="Disordered" evidence="1">
    <location>
        <begin position="1"/>
        <end position="36"/>
    </location>
</feature>
<dbReference type="Gene3D" id="3.80.10.10">
    <property type="entry name" value="Ribonuclease Inhibitor"/>
    <property type="match status" value="1"/>
</dbReference>
<sequence>MSYSPRSASSQSIEYYDERPRSYRPQTPYATRESTSRPKVFDRLMSSFRLFHLKRNRQPVVRQEANVPDNHARITIQDLLMSARHRPTLSDTSTTLSDWREQSPTDNDFLFNYPHPLSPCHIDKLPPELLQKIFVHCMDPPDTFSAPYDPHPTLVLTRVCRLWFSIATAQSILWSSLLIPANINIELLARWLYRSRSQPLSFRLHPFPGWNNVEAGKLLFAHRHRWCSVSIDLVSDLGRKWLKTVARQSPDSLQAIQLQSTWPQDMNNLALALSSCPKLYWLSVTSSQLSARVPDMSWTKLRGLNLDCYVTVDALLRLLSNCPCIEIVDLSFLGWAAGPCVSVFLPFLSSLTVKGDVDPGILFDNLTLPALLSLVLHTDSFSDRDAMERFGDRSFCHLETLVLAGQYLAKAEVMAYVRLQCMQTLQELTLSSGISDGLIQLLTWRLDPDTLTYRGILPRLEVLRLLRCRSTADGSISSMISSRWNINQTAAPGGRQQPHKLSFVHVIFCLSRHQSRNGHPGATGGYITESESDSDLPSYHRLNDSRPYQVDDLHLAKLENDGLSVHWEILR</sequence>
<gene>
    <name evidence="3" type="ORF">Hypma_001015</name>
</gene>
<feature type="domain" description="F-box" evidence="2">
    <location>
        <begin position="122"/>
        <end position="178"/>
    </location>
</feature>
<dbReference type="OrthoDB" id="2909371at2759"/>
<evidence type="ECO:0000313" key="4">
    <source>
        <dbReference type="Proteomes" id="UP000076154"/>
    </source>
</evidence>
<dbReference type="InterPro" id="IPR001810">
    <property type="entry name" value="F-box_dom"/>
</dbReference>
<dbReference type="InParanoid" id="A0A369JDB2"/>
<dbReference type="InterPro" id="IPR032675">
    <property type="entry name" value="LRR_dom_sf"/>
</dbReference>
<protein>
    <recommendedName>
        <fullName evidence="2">F-box domain-containing protein</fullName>
    </recommendedName>
</protein>
<accession>A0A369JDB2</accession>
<dbReference type="EMBL" id="LUEZ02000110">
    <property type="protein sequence ID" value="RDB17703.1"/>
    <property type="molecule type" value="Genomic_DNA"/>
</dbReference>
<dbReference type="Proteomes" id="UP000076154">
    <property type="component" value="Unassembled WGS sequence"/>
</dbReference>
<proteinExistence type="predicted"/>